<name>A0AA86SBV3_9FABA</name>
<dbReference type="Proteomes" id="UP001189624">
    <property type="component" value="Chromosome 4"/>
</dbReference>
<feature type="transmembrane region" description="Helical" evidence="10">
    <location>
        <begin position="1065"/>
        <end position="1087"/>
    </location>
</feature>
<dbReference type="GO" id="GO:0012505">
    <property type="term" value="C:endomembrane system"/>
    <property type="evidence" value="ECO:0007669"/>
    <property type="project" value="UniProtKB-SubCell"/>
</dbReference>
<proteinExistence type="predicted"/>
<dbReference type="AlphaFoldDB" id="A0AA86SBV3"/>
<keyword evidence="14" id="KW-1185">Reference proteome</keyword>
<feature type="transmembrane region" description="Helical" evidence="10">
    <location>
        <begin position="819"/>
        <end position="839"/>
    </location>
</feature>
<evidence type="ECO:0000259" key="12">
    <source>
        <dbReference type="Pfam" id="PF25333"/>
    </source>
</evidence>
<dbReference type="InterPro" id="IPR057425">
    <property type="entry name" value="DUF2921_N"/>
</dbReference>
<dbReference type="EC" id="2.3.2.27" evidence="4"/>
<evidence type="ECO:0000313" key="13">
    <source>
        <dbReference type="EMBL" id="CAJ1951219.1"/>
    </source>
</evidence>
<feature type="domain" description="SWEET-like" evidence="11">
    <location>
        <begin position="806"/>
        <end position="1092"/>
    </location>
</feature>
<evidence type="ECO:0000256" key="1">
    <source>
        <dbReference type="ARBA" id="ARBA00000900"/>
    </source>
</evidence>
<evidence type="ECO:0000313" key="14">
    <source>
        <dbReference type="Proteomes" id="UP001189624"/>
    </source>
</evidence>
<feature type="domain" description="DUF2921" evidence="12">
    <location>
        <begin position="137"/>
        <end position="347"/>
    </location>
</feature>
<dbReference type="PANTHER" id="PTHR33389">
    <property type="entry name" value="FAMILY PROTEIN, PUTATIVE (DUF2921)-RELATED"/>
    <property type="match status" value="1"/>
</dbReference>
<evidence type="ECO:0000256" key="6">
    <source>
        <dbReference type="ARBA" id="ARBA00022692"/>
    </source>
</evidence>
<feature type="transmembrane region" description="Helical" evidence="10">
    <location>
        <begin position="942"/>
        <end position="961"/>
    </location>
</feature>
<keyword evidence="6 10" id="KW-0812">Transmembrane</keyword>
<keyword evidence="7" id="KW-0833">Ubl conjugation pathway</keyword>
<reference evidence="13" key="1">
    <citation type="submission" date="2023-10" db="EMBL/GenBank/DDBJ databases">
        <authorList>
            <person name="Domelevo Entfellner J.-B."/>
        </authorList>
    </citation>
    <scope>NUCLEOTIDE SEQUENCE</scope>
</reference>
<comment type="pathway">
    <text evidence="3">Protein modification; protein ubiquitination.</text>
</comment>
<feature type="transmembrane region" description="Helical" evidence="10">
    <location>
        <begin position="845"/>
        <end position="873"/>
    </location>
</feature>
<dbReference type="PANTHER" id="PTHR33389:SF4">
    <property type="entry name" value="PII, URIDYLYLTRANSFERASE (DUF2921)"/>
    <property type="match status" value="1"/>
</dbReference>
<feature type="transmembrane region" description="Helical" evidence="10">
    <location>
        <begin position="89"/>
        <end position="110"/>
    </location>
</feature>
<keyword evidence="5" id="KW-0808">Transferase</keyword>
<evidence type="ECO:0000256" key="4">
    <source>
        <dbReference type="ARBA" id="ARBA00012483"/>
    </source>
</evidence>
<feature type="domain" description="DUF2921" evidence="12">
    <location>
        <begin position="367"/>
        <end position="559"/>
    </location>
</feature>
<evidence type="ECO:0000256" key="3">
    <source>
        <dbReference type="ARBA" id="ARBA00004906"/>
    </source>
</evidence>
<dbReference type="EMBL" id="OY731401">
    <property type="protein sequence ID" value="CAJ1951219.1"/>
    <property type="molecule type" value="Genomic_DNA"/>
</dbReference>
<evidence type="ECO:0000256" key="2">
    <source>
        <dbReference type="ARBA" id="ARBA00004127"/>
    </source>
</evidence>
<comment type="catalytic activity">
    <reaction evidence="1">
        <text>S-ubiquitinyl-[E2 ubiquitin-conjugating enzyme]-L-cysteine + [acceptor protein]-L-lysine = [E2 ubiquitin-conjugating enzyme]-L-cysteine + N(6)-ubiquitinyl-[acceptor protein]-L-lysine.</text>
        <dbReference type="EC" id="2.3.2.27"/>
    </reaction>
</comment>
<organism evidence="13 14">
    <name type="scientific">Sphenostylis stenocarpa</name>
    <dbReference type="NCBI Taxonomy" id="92480"/>
    <lineage>
        <taxon>Eukaryota</taxon>
        <taxon>Viridiplantae</taxon>
        <taxon>Streptophyta</taxon>
        <taxon>Embryophyta</taxon>
        <taxon>Tracheophyta</taxon>
        <taxon>Spermatophyta</taxon>
        <taxon>Magnoliopsida</taxon>
        <taxon>eudicotyledons</taxon>
        <taxon>Gunneridae</taxon>
        <taxon>Pentapetalae</taxon>
        <taxon>rosids</taxon>
        <taxon>fabids</taxon>
        <taxon>Fabales</taxon>
        <taxon>Fabaceae</taxon>
        <taxon>Papilionoideae</taxon>
        <taxon>50 kb inversion clade</taxon>
        <taxon>NPAAA clade</taxon>
        <taxon>indigoferoid/millettioid clade</taxon>
        <taxon>Phaseoleae</taxon>
        <taxon>Sphenostylis</taxon>
    </lineage>
</organism>
<accession>A0AA86SBV3</accession>
<sequence length="1143" mass="128830">MDNVCHGQDDTVEYFYMYSCLFSGIHFSVKPCAYRQHPEFSSHTLAPNRPLWFVLSLVSDLDDESVFTCNFSGFLKKSDKLLSPGIMKFPFSAIVALWFVCELLVVLVLANSRFPEGTYSFDRNSHVTYKYDRINEVQRQCASVLSASSELRYEYSVTGMKRELSFANGDWRQDGGKFPIMPFDASKSPGTSFEDHASMNLVSFWVSDVDLDHRLKKSIPINGFTVIGITRDGNFVDNAYDGNPEFQLWSSHSQLSIPFQGIYTESRKNGGERVLCLLGNTMLPTREADPANPWQWMKNPGDIPLSEDDQILLVLRYPMTFTLTNRVISGELRSLNRESNSKYFDVVHMSSQLGKSAKYTFGSQQIVSKACNPYPVKDNLTDDGISVYKGARFCEILEEITREKPLSVVPNWRCKGTDDFCSKLGPFLSDKEIKSTDGGFQDVKLYMQDVICEQAASKSNTGSARVSTVFRAVSPSENLYTAAKRSGPSNTSLAAEGIWKSSSGQLCMVGCLGVVDAKGSKCSTRICMYIPTTFSLKQHSIVLGTLSPISDSSAFFPLSFEQLVLPSELWNYFKLTNPNYSYSKTTLAGTVLEKNEPFSFTTVIKKSLLTFPKLEDNDAFQDSLSLLAEDLTYHVVGFPDPIPNVLTPRVDIQMEILSIGPLFGRYWYAQNGSTSEQEIPYHDMAAEYTEKQLLINVSAQLSLSGKGYSNFSVLFLEGLYDPHVGKMYLIGCRDVRASWTVLYQSYDLEAGMDCLIEVVVAYPPTTTRWLVDPRATISIESQRTDDDALRFNSIRLKTFPIIYRKQREDLLSRRGVEGILRLLTLSFAIGCILSQLFYIQHSVDSLPYISLVVLGVQALGYTIPLVTGAEALFKKMVSESYAVSSSELESSEWLHVIDYTVKLLLIVSLLITLRLFQKVWKSRIRLQTRSPLEPHRVPSDKWVFLCTLSIHVIGYVIVLIIHGTKTSQKDLIAKTYLVDGENSHSLPGWATELEEYVGLVEDFYLLPQIIGNLLWHIDCKPLRKLYFIGITVVRLLPHIYDYIRAPVANPYFSEGSEFVNPNLDFYSKFGDIAIPVTAIILATVVYVQQRWTYDKLSQILTFGKYKLLPSFRYQRLSSRSCESELVPGINGAAAKENEQVDVE</sequence>
<protein>
    <recommendedName>
        <fullName evidence="4">RING-type E3 ubiquitin transferase</fullName>
        <ecNumber evidence="4">2.3.2.27</ecNumber>
    </recommendedName>
</protein>
<gene>
    <name evidence="13" type="ORF">AYBTSS11_LOCUS14663</name>
</gene>
<evidence type="ECO:0000256" key="9">
    <source>
        <dbReference type="ARBA" id="ARBA00023136"/>
    </source>
</evidence>
<evidence type="ECO:0000256" key="10">
    <source>
        <dbReference type="SAM" id="Phobius"/>
    </source>
</evidence>
<evidence type="ECO:0000259" key="11">
    <source>
        <dbReference type="Pfam" id="PF11145"/>
    </source>
</evidence>
<evidence type="ECO:0000256" key="8">
    <source>
        <dbReference type="ARBA" id="ARBA00022989"/>
    </source>
</evidence>
<dbReference type="InterPro" id="IPR021319">
    <property type="entry name" value="DUF2921"/>
</dbReference>
<dbReference type="Pfam" id="PF11145">
    <property type="entry name" value="DUF2921"/>
    <property type="match status" value="1"/>
</dbReference>
<dbReference type="Pfam" id="PF25333">
    <property type="entry name" value="DUF2921_N"/>
    <property type="match status" value="3"/>
</dbReference>
<evidence type="ECO:0000256" key="5">
    <source>
        <dbReference type="ARBA" id="ARBA00022679"/>
    </source>
</evidence>
<evidence type="ECO:0000256" key="7">
    <source>
        <dbReference type="ARBA" id="ARBA00022786"/>
    </source>
</evidence>
<dbReference type="GO" id="GO:0061630">
    <property type="term" value="F:ubiquitin protein ligase activity"/>
    <property type="evidence" value="ECO:0007669"/>
    <property type="project" value="UniProtKB-EC"/>
</dbReference>
<feature type="transmembrane region" description="Helical" evidence="10">
    <location>
        <begin position="893"/>
        <end position="916"/>
    </location>
</feature>
<comment type="subcellular location">
    <subcellularLocation>
        <location evidence="2">Endomembrane system</location>
        <topology evidence="2">Multi-pass membrane protein</topology>
    </subcellularLocation>
</comment>
<keyword evidence="9 10" id="KW-0472">Membrane</keyword>
<keyword evidence="8 10" id="KW-1133">Transmembrane helix</keyword>
<dbReference type="Gramene" id="rna-AYBTSS11_LOCUS14663">
    <property type="protein sequence ID" value="CAJ1951219.1"/>
    <property type="gene ID" value="gene-AYBTSS11_LOCUS14663"/>
</dbReference>
<feature type="domain" description="DUF2921" evidence="12">
    <location>
        <begin position="596"/>
        <end position="794"/>
    </location>
</feature>